<name>A0A383BC22_9ZZZZ</name>
<evidence type="ECO:0000259" key="10">
    <source>
        <dbReference type="SMART" id="SM00904"/>
    </source>
</evidence>
<evidence type="ECO:0000256" key="7">
    <source>
        <dbReference type="ARBA" id="ARBA00022741"/>
    </source>
</evidence>
<dbReference type="GO" id="GO:0003919">
    <property type="term" value="F:FMN adenylyltransferase activity"/>
    <property type="evidence" value="ECO:0007669"/>
    <property type="project" value="InterPro"/>
</dbReference>
<keyword evidence="4" id="KW-0288">FMN</keyword>
<keyword evidence="3" id="KW-0285">Flavoprotein</keyword>
<evidence type="ECO:0000256" key="1">
    <source>
        <dbReference type="ARBA" id="ARBA00004726"/>
    </source>
</evidence>
<dbReference type="Pfam" id="PF01687">
    <property type="entry name" value="Flavokinase"/>
    <property type="match status" value="1"/>
</dbReference>
<dbReference type="InterPro" id="IPR023468">
    <property type="entry name" value="Riboflavin_kinase"/>
</dbReference>
<dbReference type="Gene3D" id="3.40.50.620">
    <property type="entry name" value="HUPs"/>
    <property type="match status" value="1"/>
</dbReference>
<dbReference type="GO" id="GO:0008531">
    <property type="term" value="F:riboflavin kinase activity"/>
    <property type="evidence" value="ECO:0007669"/>
    <property type="project" value="InterPro"/>
</dbReference>
<protein>
    <recommendedName>
        <fullName evidence="10">Riboflavin kinase domain-containing protein</fullName>
    </recommendedName>
</protein>
<evidence type="ECO:0000256" key="3">
    <source>
        <dbReference type="ARBA" id="ARBA00022630"/>
    </source>
</evidence>
<evidence type="ECO:0000256" key="6">
    <source>
        <dbReference type="ARBA" id="ARBA00022695"/>
    </source>
</evidence>
<dbReference type="GO" id="GO:0009398">
    <property type="term" value="P:FMN biosynthetic process"/>
    <property type="evidence" value="ECO:0007669"/>
    <property type="project" value="TreeGrafter"/>
</dbReference>
<dbReference type="PANTHER" id="PTHR22749:SF6">
    <property type="entry name" value="RIBOFLAVIN KINASE"/>
    <property type="match status" value="1"/>
</dbReference>
<dbReference type="EMBL" id="UINC01199070">
    <property type="protein sequence ID" value="SVE17320.1"/>
    <property type="molecule type" value="Genomic_DNA"/>
</dbReference>
<sequence>MNFRINKISQEGIDYIYPLDFNNEIKNLSAKEFLCLLIKLANIKHLIVSEKTKLGYDQLSGDVLSTLCENLKLGLTFVKMNKLNEQIISTSSINSLIKSGNIEKANSYLGDLYKVKGKVIKGDRIGSELGFPTANLKISPEILAPGDGIYACYVNIDNKTCFGALSIGNRPTLKNKHEHKIEVHIIDFNENIYDKSIEISIVKKIRDQVRYESLDKLKKQIKIDINNIFQILKPKKYG</sequence>
<evidence type="ECO:0000313" key="11">
    <source>
        <dbReference type="EMBL" id="SVE17320.1"/>
    </source>
</evidence>
<feature type="domain" description="Riboflavin kinase" evidence="10">
    <location>
        <begin position="108"/>
        <end position="233"/>
    </location>
</feature>
<evidence type="ECO:0000256" key="2">
    <source>
        <dbReference type="ARBA" id="ARBA00010214"/>
    </source>
</evidence>
<dbReference type="PANTHER" id="PTHR22749">
    <property type="entry name" value="RIBOFLAVIN KINASE/FMN ADENYLYLTRANSFERASE"/>
    <property type="match status" value="1"/>
</dbReference>
<dbReference type="SUPFAM" id="SSF82114">
    <property type="entry name" value="Riboflavin kinase-like"/>
    <property type="match status" value="1"/>
</dbReference>
<dbReference type="InterPro" id="IPR015865">
    <property type="entry name" value="Riboflavin_kinase_bac/euk"/>
</dbReference>
<dbReference type="InterPro" id="IPR023465">
    <property type="entry name" value="Riboflavin_kinase_dom_sf"/>
</dbReference>
<keyword evidence="7" id="KW-0547">Nucleotide-binding</keyword>
<organism evidence="11">
    <name type="scientific">marine metagenome</name>
    <dbReference type="NCBI Taxonomy" id="408172"/>
    <lineage>
        <taxon>unclassified sequences</taxon>
        <taxon>metagenomes</taxon>
        <taxon>ecological metagenomes</taxon>
    </lineage>
</organism>
<reference evidence="11" key="1">
    <citation type="submission" date="2018-05" db="EMBL/GenBank/DDBJ databases">
        <authorList>
            <person name="Lanie J.A."/>
            <person name="Ng W.-L."/>
            <person name="Kazmierczak K.M."/>
            <person name="Andrzejewski T.M."/>
            <person name="Davidsen T.M."/>
            <person name="Wayne K.J."/>
            <person name="Tettelin H."/>
            <person name="Glass J.I."/>
            <person name="Rusch D."/>
            <person name="Podicherti R."/>
            <person name="Tsui H.-C.T."/>
            <person name="Winkler M.E."/>
        </authorList>
    </citation>
    <scope>NUCLEOTIDE SEQUENCE</scope>
</reference>
<proteinExistence type="inferred from homology"/>
<evidence type="ECO:0000256" key="4">
    <source>
        <dbReference type="ARBA" id="ARBA00022643"/>
    </source>
</evidence>
<dbReference type="Pfam" id="PF06574">
    <property type="entry name" value="FAD_syn"/>
    <property type="match status" value="1"/>
</dbReference>
<dbReference type="AlphaFoldDB" id="A0A383BC22"/>
<evidence type="ECO:0000256" key="9">
    <source>
        <dbReference type="ARBA" id="ARBA00022840"/>
    </source>
</evidence>
<keyword evidence="9" id="KW-0067">ATP-binding</keyword>
<accession>A0A383BC22</accession>
<evidence type="ECO:0000256" key="5">
    <source>
        <dbReference type="ARBA" id="ARBA00022679"/>
    </source>
</evidence>
<comment type="pathway">
    <text evidence="1">Cofactor biosynthesis; FAD biosynthesis; FAD from FMN: step 1/1.</text>
</comment>
<evidence type="ECO:0000256" key="8">
    <source>
        <dbReference type="ARBA" id="ARBA00022827"/>
    </source>
</evidence>
<dbReference type="GO" id="GO:0009231">
    <property type="term" value="P:riboflavin biosynthetic process"/>
    <property type="evidence" value="ECO:0007669"/>
    <property type="project" value="InterPro"/>
</dbReference>
<keyword evidence="5" id="KW-0808">Transferase</keyword>
<comment type="similarity">
    <text evidence="2">Belongs to the RibF family.</text>
</comment>
<dbReference type="UniPathway" id="UPA00277">
    <property type="reaction ID" value="UER00407"/>
</dbReference>
<gene>
    <name evidence="11" type="ORF">METZ01_LOCUS470174</name>
</gene>
<dbReference type="GO" id="GO:0006747">
    <property type="term" value="P:FAD biosynthetic process"/>
    <property type="evidence" value="ECO:0007669"/>
    <property type="project" value="UniProtKB-UniPathway"/>
</dbReference>
<dbReference type="Gene3D" id="2.40.30.30">
    <property type="entry name" value="Riboflavin kinase-like"/>
    <property type="match status" value="1"/>
</dbReference>
<dbReference type="GO" id="GO:0005524">
    <property type="term" value="F:ATP binding"/>
    <property type="evidence" value="ECO:0007669"/>
    <property type="project" value="UniProtKB-KW"/>
</dbReference>
<keyword evidence="6" id="KW-0548">Nucleotidyltransferase</keyword>
<dbReference type="InterPro" id="IPR014729">
    <property type="entry name" value="Rossmann-like_a/b/a_fold"/>
</dbReference>
<keyword evidence="8" id="KW-0274">FAD</keyword>
<dbReference type="InterPro" id="IPR015864">
    <property type="entry name" value="FAD_synthase"/>
</dbReference>
<dbReference type="SMART" id="SM00904">
    <property type="entry name" value="Flavokinase"/>
    <property type="match status" value="1"/>
</dbReference>